<sequence>MCVLTVHGRCLASCSAAIATPQVVISQPKMGVEGNSWSGALWFMPVSPN</sequence>
<keyword evidence="2" id="KW-1185">Reference proteome</keyword>
<proteinExistence type="predicted"/>
<reference evidence="1 2" key="1">
    <citation type="submission" date="2021-09" db="EMBL/GenBank/DDBJ databases">
        <title>Genomic insights and catalytic innovation underlie evolution of tropane alkaloids biosynthesis.</title>
        <authorList>
            <person name="Wang Y.-J."/>
            <person name="Tian T."/>
            <person name="Huang J.-P."/>
            <person name="Huang S.-X."/>
        </authorList>
    </citation>
    <scope>NUCLEOTIDE SEQUENCE [LARGE SCALE GENOMIC DNA]</scope>
    <source>
        <strain evidence="1">KIB-2018</strain>
        <tissue evidence="1">Leaf</tissue>
    </source>
</reference>
<organism evidence="1 2">
    <name type="scientific">Erythroxylum novogranatense</name>
    <dbReference type="NCBI Taxonomy" id="1862640"/>
    <lineage>
        <taxon>Eukaryota</taxon>
        <taxon>Viridiplantae</taxon>
        <taxon>Streptophyta</taxon>
        <taxon>Embryophyta</taxon>
        <taxon>Tracheophyta</taxon>
        <taxon>Spermatophyta</taxon>
        <taxon>Magnoliopsida</taxon>
        <taxon>eudicotyledons</taxon>
        <taxon>Gunneridae</taxon>
        <taxon>Pentapetalae</taxon>
        <taxon>rosids</taxon>
        <taxon>fabids</taxon>
        <taxon>Malpighiales</taxon>
        <taxon>Erythroxylaceae</taxon>
        <taxon>Erythroxylum</taxon>
    </lineage>
</organism>
<dbReference type="AlphaFoldDB" id="A0AAV8T0B3"/>
<accession>A0AAV8T0B3</accession>
<evidence type="ECO:0000313" key="2">
    <source>
        <dbReference type="Proteomes" id="UP001159364"/>
    </source>
</evidence>
<protein>
    <submittedName>
        <fullName evidence="1">Uncharacterized protein</fullName>
    </submittedName>
</protein>
<name>A0AAV8T0B3_9ROSI</name>
<dbReference type="Proteomes" id="UP001159364">
    <property type="component" value="Linkage Group LG07"/>
</dbReference>
<evidence type="ECO:0000313" key="1">
    <source>
        <dbReference type="EMBL" id="KAJ8760097.1"/>
    </source>
</evidence>
<gene>
    <name evidence="1" type="ORF">K2173_010953</name>
</gene>
<dbReference type="EMBL" id="JAIWQS010000007">
    <property type="protein sequence ID" value="KAJ8760097.1"/>
    <property type="molecule type" value="Genomic_DNA"/>
</dbReference>
<comment type="caution">
    <text evidence="1">The sequence shown here is derived from an EMBL/GenBank/DDBJ whole genome shotgun (WGS) entry which is preliminary data.</text>
</comment>